<dbReference type="OrthoDB" id="6514932at2759"/>
<proteinExistence type="predicted"/>
<evidence type="ECO:0000313" key="3">
    <source>
        <dbReference type="EnsemblMetazoa" id="KAF7494189.1"/>
    </source>
</evidence>
<name>A0A834VGG1_SARSC</name>
<reference evidence="4" key="1">
    <citation type="journal article" date="2020" name="PLoS Negl. Trop. Dis.">
        <title>High-quality nuclear genome for Sarcoptes scabiei-A critical resource for a neglected parasite.</title>
        <authorList>
            <person name="Korhonen P.K."/>
            <person name="Gasser R.B."/>
            <person name="Ma G."/>
            <person name="Wang T."/>
            <person name="Stroehlein A.J."/>
            <person name="Young N.D."/>
            <person name="Ang C.S."/>
            <person name="Fernando D.D."/>
            <person name="Lu H.C."/>
            <person name="Taylor S."/>
            <person name="Reynolds S.L."/>
            <person name="Mofiz E."/>
            <person name="Najaraj S.H."/>
            <person name="Gowda H."/>
            <person name="Madugundu A."/>
            <person name="Renuse S."/>
            <person name="Holt D."/>
            <person name="Pandey A."/>
            <person name="Papenfuss A.T."/>
            <person name="Fischer K."/>
        </authorList>
    </citation>
    <scope>NUCLEOTIDE SEQUENCE [LARGE SCALE GENOMIC DNA]</scope>
</reference>
<organism evidence="2">
    <name type="scientific">Sarcoptes scabiei</name>
    <name type="common">Itch mite</name>
    <name type="synonym">Acarus scabiei</name>
    <dbReference type="NCBI Taxonomy" id="52283"/>
    <lineage>
        <taxon>Eukaryota</taxon>
        <taxon>Metazoa</taxon>
        <taxon>Ecdysozoa</taxon>
        <taxon>Arthropoda</taxon>
        <taxon>Chelicerata</taxon>
        <taxon>Arachnida</taxon>
        <taxon>Acari</taxon>
        <taxon>Acariformes</taxon>
        <taxon>Sarcoptiformes</taxon>
        <taxon>Astigmata</taxon>
        <taxon>Psoroptidia</taxon>
        <taxon>Sarcoptoidea</taxon>
        <taxon>Sarcoptidae</taxon>
        <taxon>Sarcoptinae</taxon>
        <taxon>Sarcoptes</taxon>
    </lineage>
</organism>
<sequence length="573" mass="63199">MFTKNTLLLAIVLACVIRNSSAIQGWTDFIWGTQTNISNDSIQTTNNDPTIKLNFVGANKSLVDTFSTLEKIDDSNLLNQIRFNPGDIEFIVPNQPKNLGDKIVEQIREQLGNQPITLGELKNRNLSFTLEMPGVQFNRTVQTEINEDTVIQRRNNGNEFKRMSPKSYVVQSYMDSLPKPSMLTQPIAFVPDPRAQSYAAPLSNVYQPPSPEKKIALPATLSTPTVNVTFQQPNTRTYLATATISPKPIMAMPYVIATNTIKPNDSSSYNSISISNQTSPTLINSTQAVPIVPVQITNSPAKGLISGEGTIYKMLSSAPSSNYSMPANVQLQQSTQNIVPPKSESSITPAEVLPQPVPVVSYQPMQSIPTPLLPAPQINSKPTVYLAPPPPLLAPKADYSAYLNQASSTQPMPAQKPQIVYRYIEICNGRAENPMNDMHSNLNPNYQTVQNGLTKNYNLQDQLENSLMQLEQLKMLVAYYQSLVPALKEYGEKQLDVAANIMANPLQSIQRPLFGGVPKPESPIPQSDIYYRSPEISKTIYDGGNIKVSYESVEETFKTDAGIKPISSAPIIY</sequence>
<dbReference type="EnsemblMetazoa" id="SSS_8055s_mrna">
    <property type="protein sequence ID" value="KAF7494189.1"/>
    <property type="gene ID" value="SSS_8055"/>
</dbReference>
<dbReference type="EMBL" id="WVUK01000054">
    <property type="protein sequence ID" value="KAF7494189.1"/>
    <property type="molecule type" value="Genomic_DNA"/>
</dbReference>
<evidence type="ECO:0000313" key="2">
    <source>
        <dbReference type="EMBL" id="KAF7494189.1"/>
    </source>
</evidence>
<dbReference type="AlphaFoldDB" id="A0A834VGG1"/>
<keyword evidence="1" id="KW-0732">Signal</keyword>
<dbReference type="PROSITE" id="PS51257">
    <property type="entry name" value="PROKAR_LIPOPROTEIN"/>
    <property type="match status" value="1"/>
</dbReference>
<reference evidence="3" key="3">
    <citation type="submission" date="2022-06" db="UniProtKB">
        <authorList>
            <consortium name="EnsemblMetazoa"/>
        </authorList>
    </citation>
    <scope>IDENTIFICATION</scope>
</reference>
<evidence type="ECO:0000256" key="1">
    <source>
        <dbReference type="SAM" id="SignalP"/>
    </source>
</evidence>
<evidence type="ECO:0000313" key="4">
    <source>
        <dbReference type="Proteomes" id="UP000070412"/>
    </source>
</evidence>
<feature type="signal peptide" evidence="1">
    <location>
        <begin position="1"/>
        <end position="22"/>
    </location>
</feature>
<gene>
    <name evidence="2" type="ORF">SSS_8055</name>
</gene>
<dbReference type="Proteomes" id="UP000070412">
    <property type="component" value="Unassembled WGS sequence"/>
</dbReference>
<accession>A0A834VGG1</accession>
<reference evidence="2" key="2">
    <citation type="submission" date="2020-01" db="EMBL/GenBank/DDBJ databases">
        <authorList>
            <person name="Korhonen P.K.K."/>
            <person name="Guangxu M.G."/>
            <person name="Wang T.W."/>
            <person name="Stroehlein A.J.S."/>
            <person name="Young N.D."/>
            <person name="Ang C.-S.A."/>
            <person name="Fernando D.W.F."/>
            <person name="Lu H.L."/>
            <person name="Taylor S.T."/>
            <person name="Ehtesham M.E.M."/>
            <person name="Najaraj S.H.N."/>
            <person name="Harsha G.H.G."/>
            <person name="Madugundu A.M."/>
            <person name="Renuse S.R."/>
            <person name="Holt D.H."/>
            <person name="Pandey A.P."/>
            <person name="Papenfuss A.P."/>
            <person name="Gasser R.B.G."/>
            <person name="Fischer K.F."/>
        </authorList>
    </citation>
    <scope>NUCLEOTIDE SEQUENCE</scope>
    <source>
        <strain evidence="2">SSS_KF_BRIS2020</strain>
    </source>
</reference>
<protein>
    <submittedName>
        <fullName evidence="2 3">Uncharacterized protein</fullName>
    </submittedName>
</protein>
<feature type="chain" id="PRO_5038259577" evidence="1">
    <location>
        <begin position="23"/>
        <end position="573"/>
    </location>
</feature>
<keyword evidence="4" id="KW-1185">Reference proteome</keyword>